<evidence type="ECO:0000313" key="3">
    <source>
        <dbReference type="Proteomes" id="UP001203297"/>
    </source>
</evidence>
<evidence type="ECO:0000313" key="2">
    <source>
        <dbReference type="EMBL" id="KAI0298147.1"/>
    </source>
</evidence>
<proteinExistence type="predicted"/>
<comment type="caution">
    <text evidence="2">The sequence shown here is derived from an EMBL/GenBank/DDBJ whole genome shotgun (WGS) entry which is preliminary data.</text>
</comment>
<protein>
    <submittedName>
        <fullName evidence="2">Uncharacterized protein</fullName>
    </submittedName>
</protein>
<organism evidence="2 3">
    <name type="scientific">Multifurca ochricompacta</name>
    <dbReference type="NCBI Taxonomy" id="376703"/>
    <lineage>
        <taxon>Eukaryota</taxon>
        <taxon>Fungi</taxon>
        <taxon>Dikarya</taxon>
        <taxon>Basidiomycota</taxon>
        <taxon>Agaricomycotina</taxon>
        <taxon>Agaricomycetes</taxon>
        <taxon>Russulales</taxon>
        <taxon>Russulaceae</taxon>
        <taxon>Multifurca</taxon>
    </lineage>
</organism>
<name>A0AAD4QMB7_9AGAM</name>
<keyword evidence="3" id="KW-1185">Reference proteome</keyword>
<gene>
    <name evidence="2" type="ORF">B0F90DRAFT_1735358</name>
</gene>
<accession>A0AAD4QMB7</accession>
<reference evidence="2" key="1">
    <citation type="journal article" date="2022" name="New Phytol.">
        <title>Evolutionary transition to the ectomycorrhizal habit in the genomes of a hyperdiverse lineage of mushroom-forming fungi.</title>
        <authorList>
            <person name="Looney B."/>
            <person name="Miyauchi S."/>
            <person name="Morin E."/>
            <person name="Drula E."/>
            <person name="Courty P.E."/>
            <person name="Kohler A."/>
            <person name="Kuo A."/>
            <person name="LaButti K."/>
            <person name="Pangilinan J."/>
            <person name="Lipzen A."/>
            <person name="Riley R."/>
            <person name="Andreopoulos W."/>
            <person name="He G."/>
            <person name="Johnson J."/>
            <person name="Nolan M."/>
            <person name="Tritt A."/>
            <person name="Barry K.W."/>
            <person name="Grigoriev I.V."/>
            <person name="Nagy L.G."/>
            <person name="Hibbett D."/>
            <person name="Henrissat B."/>
            <person name="Matheny P.B."/>
            <person name="Labbe J."/>
            <person name="Martin F.M."/>
        </authorList>
    </citation>
    <scope>NUCLEOTIDE SEQUENCE</scope>
    <source>
        <strain evidence="2">BPL690</strain>
    </source>
</reference>
<feature type="transmembrane region" description="Helical" evidence="1">
    <location>
        <begin position="12"/>
        <end position="31"/>
    </location>
</feature>
<keyword evidence="1" id="KW-1133">Transmembrane helix</keyword>
<evidence type="ECO:0000256" key="1">
    <source>
        <dbReference type="SAM" id="Phobius"/>
    </source>
</evidence>
<keyword evidence="1" id="KW-0472">Membrane</keyword>
<sequence length="62" mass="7265">MLCCIRARLFEFLLSLAGLYLSPALFSLSIVSSKLSFIPVYIHTYVHSYIHTYTHVYIFIQY</sequence>
<dbReference type="AlphaFoldDB" id="A0AAD4QMB7"/>
<dbReference type="EMBL" id="WTXG01000030">
    <property type="protein sequence ID" value="KAI0298147.1"/>
    <property type="molecule type" value="Genomic_DNA"/>
</dbReference>
<keyword evidence="1" id="KW-0812">Transmembrane</keyword>
<dbReference type="Proteomes" id="UP001203297">
    <property type="component" value="Unassembled WGS sequence"/>
</dbReference>